<dbReference type="Pfam" id="PF00254">
    <property type="entry name" value="FKBP_C"/>
    <property type="match status" value="1"/>
</dbReference>
<dbReference type="SUPFAM" id="SSF109998">
    <property type="entry name" value="Triger factor/SurA peptide-binding domain-like"/>
    <property type="match status" value="1"/>
</dbReference>
<dbReference type="GO" id="GO:0005737">
    <property type="term" value="C:cytoplasm"/>
    <property type="evidence" value="ECO:0007669"/>
    <property type="project" value="UniProtKB-SubCell"/>
</dbReference>
<dbReference type="NCBIfam" id="TIGR00115">
    <property type="entry name" value="tig"/>
    <property type="match status" value="1"/>
</dbReference>
<dbReference type="GO" id="GO:0043335">
    <property type="term" value="P:protein unfolding"/>
    <property type="evidence" value="ECO:0007669"/>
    <property type="project" value="TreeGrafter"/>
</dbReference>
<dbReference type="SUPFAM" id="SSF54534">
    <property type="entry name" value="FKBP-like"/>
    <property type="match status" value="1"/>
</dbReference>
<dbReference type="EC" id="5.2.1.8" evidence="3 12"/>
<sequence>MSSTVLKKENNEVTLKIEVPAEKFEEGIQKAYLKNRKRFNIPGFRKGKAPKRIIEARYGKGIFYEDAINFVFPEAYSKAVDEHELEPVDRPEIDIEQIEEGKPVVFTAKVTVKPEVKLGDYTGIEVEKVEYNVTEEDVEKEIERMRERNARLVEVKDRPVKEGDILTIDYEGYVDGEQFEGGTAQNQSLEIGSGRFIPGFEEQLVGKNKDEEVEVNVTFPEEYHAENLAGKDATFKVKIHEIKEKELPELDDEFAKDVSEFDTLDELKSDVKTKLEEQAKNREKAEKENKVLEKVVEGAEIDIPEVMIENQIDNELREFEYRLRFQGLDLEKYLEMTNTKREDLRDQLRPNAEKAVRTELVLEAIAEKEEIKETEEELNKELEKIAKQYNQDAEKFKKNMKADDLEYIKLGIIKRKTVEYLVENAKFVESK</sequence>
<dbReference type="InterPro" id="IPR027304">
    <property type="entry name" value="Trigger_fact/SurA_dom_sf"/>
</dbReference>
<proteinExistence type="inferred from homology"/>
<protein>
    <recommendedName>
        <fullName evidence="4 12">Trigger factor</fullName>
        <shortName evidence="12">TF</shortName>
        <ecNumber evidence="3 12">5.2.1.8</ecNumber>
    </recommendedName>
    <alternativeName>
        <fullName evidence="11 12">PPIase</fullName>
    </alternativeName>
</protein>
<evidence type="ECO:0000256" key="10">
    <source>
        <dbReference type="ARBA" id="ARBA00024849"/>
    </source>
</evidence>
<dbReference type="InterPro" id="IPR001179">
    <property type="entry name" value="PPIase_FKBP_dom"/>
</dbReference>
<evidence type="ECO:0000256" key="3">
    <source>
        <dbReference type="ARBA" id="ARBA00013194"/>
    </source>
</evidence>
<dbReference type="GO" id="GO:0003755">
    <property type="term" value="F:peptidyl-prolyl cis-trans isomerase activity"/>
    <property type="evidence" value="ECO:0007669"/>
    <property type="project" value="UniProtKB-UniRule"/>
</dbReference>
<dbReference type="InterPro" id="IPR008880">
    <property type="entry name" value="Trigger_fac_C"/>
</dbReference>
<keyword evidence="6 12" id="KW-0697">Rotamase</keyword>
<dbReference type="SUPFAM" id="SSF102735">
    <property type="entry name" value="Trigger factor ribosome-binding domain"/>
    <property type="match status" value="1"/>
</dbReference>
<keyword evidence="8 12" id="KW-0413">Isomerase</keyword>
<dbReference type="InterPro" id="IPR005215">
    <property type="entry name" value="Trig_fac"/>
</dbReference>
<evidence type="ECO:0000256" key="1">
    <source>
        <dbReference type="ARBA" id="ARBA00000971"/>
    </source>
</evidence>
<keyword evidence="7 12" id="KW-0143">Chaperone</keyword>
<comment type="subcellular location">
    <subcellularLocation>
        <location evidence="12">Cytoplasm</location>
    </subcellularLocation>
    <text evidence="12">About half TF is bound to the ribosome near the polypeptide exit tunnel while the other half is free in the cytoplasm.</text>
</comment>
<evidence type="ECO:0000313" key="18">
    <source>
        <dbReference type="Proteomes" id="UP000284177"/>
    </source>
</evidence>
<dbReference type="PANTHER" id="PTHR30560">
    <property type="entry name" value="TRIGGER FACTOR CHAPERONE AND PEPTIDYL-PROLYL CIS/TRANS ISOMERASE"/>
    <property type="match status" value="1"/>
</dbReference>
<dbReference type="Pfam" id="PF05697">
    <property type="entry name" value="Trigger_N"/>
    <property type="match status" value="1"/>
</dbReference>
<comment type="catalytic activity">
    <reaction evidence="1 12 13">
        <text>[protein]-peptidylproline (omega=180) = [protein]-peptidylproline (omega=0)</text>
        <dbReference type="Rhea" id="RHEA:16237"/>
        <dbReference type="Rhea" id="RHEA-COMP:10747"/>
        <dbReference type="Rhea" id="RHEA-COMP:10748"/>
        <dbReference type="ChEBI" id="CHEBI:83833"/>
        <dbReference type="ChEBI" id="CHEBI:83834"/>
        <dbReference type="EC" id="5.2.1.8"/>
    </reaction>
</comment>
<dbReference type="Proteomes" id="UP000284177">
    <property type="component" value="Unassembled WGS sequence"/>
</dbReference>
<keyword evidence="5 12" id="KW-0132">Cell division</keyword>
<keyword evidence="12" id="KW-0963">Cytoplasm</keyword>
<evidence type="ECO:0000256" key="4">
    <source>
        <dbReference type="ARBA" id="ARBA00016902"/>
    </source>
</evidence>
<gene>
    <name evidence="12" type="primary">tig</name>
    <name evidence="17" type="ORF">BET03_06370</name>
</gene>
<dbReference type="InterPro" id="IPR046357">
    <property type="entry name" value="PPIase_dom_sf"/>
</dbReference>
<evidence type="ECO:0000313" key="17">
    <source>
        <dbReference type="EMBL" id="RKD28974.1"/>
    </source>
</evidence>
<comment type="domain">
    <text evidence="12">Consists of 3 domains; the N-terminus binds the ribosome, the middle domain has PPIase activity, while the C-terminus has intrinsic chaperone activity on its own.</text>
</comment>
<dbReference type="PROSITE" id="PS50059">
    <property type="entry name" value="FKBP_PPIASE"/>
    <property type="match status" value="1"/>
</dbReference>
<dbReference type="PIRSF" id="PIRSF003095">
    <property type="entry name" value="Trigger_factor"/>
    <property type="match status" value="1"/>
</dbReference>
<dbReference type="GO" id="GO:0051301">
    <property type="term" value="P:cell division"/>
    <property type="evidence" value="ECO:0007669"/>
    <property type="project" value="UniProtKB-KW"/>
</dbReference>
<feature type="coiled-coil region" evidence="15">
    <location>
        <begin position="357"/>
        <end position="399"/>
    </location>
</feature>
<dbReference type="GO" id="GO:0043022">
    <property type="term" value="F:ribosome binding"/>
    <property type="evidence" value="ECO:0007669"/>
    <property type="project" value="TreeGrafter"/>
</dbReference>
<name>A0A419SUS9_9FIRM</name>
<feature type="coiled-coil region" evidence="15">
    <location>
        <begin position="268"/>
        <end position="302"/>
    </location>
</feature>
<dbReference type="InterPro" id="IPR008881">
    <property type="entry name" value="Trigger_fac_ribosome-bd_bac"/>
</dbReference>
<evidence type="ECO:0000256" key="15">
    <source>
        <dbReference type="SAM" id="Coils"/>
    </source>
</evidence>
<dbReference type="OrthoDB" id="9767721at2"/>
<comment type="function">
    <text evidence="10 12">Involved in protein export. Acts as a chaperone by maintaining the newly synthesized protein in an open conformation. Functions as a peptidyl-prolyl cis-trans isomerase.</text>
</comment>
<evidence type="ECO:0000256" key="13">
    <source>
        <dbReference type="PROSITE-ProRule" id="PRU00277"/>
    </source>
</evidence>
<evidence type="ECO:0000256" key="5">
    <source>
        <dbReference type="ARBA" id="ARBA00022618"/>
    </source>
</evidence>
<feature type="domain" description="PPIase FKBP-type" evidence="16">
    <location>
        <begin position="163"/>
        <end position="245"/>
    </location>
</feature>
<dbReference type="EMBL" id="MCIB01000039">
    <property type="protein sequence ID" value="RKD28974.1"/>
    <property type="molecule type" value="Genomic_DNA"/>
</dbReference>
<dbReference type="Gene3D" id="3.10.50.40">
    <property type="match status" value="1"/>
</dbReference>
<dbReference type="GO" id="GO:0015031">
    <property type="term" value="P:protein transport"/>
    <property type="evidence" value="ECO:0007669"/>
    <property type="project" value="UniProtKB-UniRule"/>
</dbReference>
<evidence type="ECO:0000256" key="11">
    <source>
        <dbReference type="ARBA" id="ARBA00029986"/>
    </source>
</evidence>
<dbReference type="Pfam" id="PF05698">
    <property type="entry name" value="Trigger_C"/>
    <property type="match status" value="1"/>
</dbReference>
<dbReference type="PANTHER" id="PTHR30560:SF3">
    <property type="entry name" value="TRIGGER FACTOR-LIKE PROTEIN TIG, CHLOROPLASTIC"/>
    <property type="match status" value="1"/>
</dbReference>
<evidence type="ECO:0000256" key="12">
    <source>
        <dbReference type="HAMAP-Rule" id="MF_00303"/>
    </source>
</evidence>
<dbReference type="InterPro" id="IPR036611">
    <property type="entry name" value="Trigger_fac_ribosome-bd_sf"/>
</dbReference>
<dbReference type="Gene3D" id="1.10.3120.10">
    <property type="entry name" value="Trigger factor, C-terminal domain"/>
    <property type="match status" value="1"/>
</dbReference>
<dbReference type="InterPro" id="IPR037041">
    <property type="entry name" value="Trigger_fac_C_sf"/>
</dbReference>
<evidence type="ECO:0000256" key="7">
    <source>
        <dbReference type="ARBA" id="ARBA00023186"/>
    </source>
</evidence>
<evidence type="ECO:0000256" key="14">
    <source>
        <dbReference type="RuleBase" id="RU003914"/>
    </source>
</evidence>
<dbReference type="GO" id="GO:0051083">
    <property type="term" value="P:'de novo' cotranslational protein folding"/>
    <property type="evidence" value="ECO:0007669"/>
    <property type="project" value="TreeGrafter"/>
</dbReference>
<comment type="similarity">
    <text evidence="2 12 14">Belongs to the FKBP-type PPIase family. Tig subfamily.</text>
</comment>
<dbReference type="GO" id="GO:0044183">
    <property type="term" value="F:protein folding chaperone"/>
    <property type="evidence" value="ECO:0007669"/>
    <property type="project" value="TreeGrafter"/>
</dbReference>
<organism evidence="17 18">
    <name type="scientific">Thermohalobacter berrensis</name>
    <dbReference type="NCBI Taxonomy" id="99594"/>
    <lineage>
        <taxon>Bacteria</taxon>
        <taxon>Bacillati</taxon>
        <taxon>Bacillota</taxon>
        <taxon>Tissierellia</taxon>
        <taxon>Tissierellales</taxon>
        <taxon>Thermohalobacteraceae</taxon>
        <taxon>Thermohalobacter</taxon>
    </lineage>
</organism>
<dbReference type="RefSeq" id="WP_120170634.1">
    <property type="nucleotide sequence ID" value="NZ_MCIB01000039.1"/>
</dbReference>
<feature type="coiled-coil region" evidence="15">
    <location>
        <begin position="128"/>
        <end position="155"/>
    </location>
</feature>
<keyword evidence="15" id="KW-0175">Coiled coil</keyword>
<keyword evidence="9 12" id="KW-0131">Cell cycle</keyword>
<accession>A0A419SUS9</accession>
<evidence type="ECO:0000256" key="2">
    <source>
        <dbReference type="ARBA" id="ARBA00005464"/>
    </source>
</evidence>
<evidence type="ECO:0000256" key="6">
    <source>
        <dbReference type="ARBA" id="ARBA00023110"/>
    </source>
</evidence>
<dbReference type="Gene3D" id="3.30.70.1050">
    <property type="entry name" value="Trigger factor ribosome-binding domain"/>
    <property type="match status" value="1"/>
</dbReference>
<reference evidence="17 18" key="1">
    <citation type="submission" date="2016-08" db="EMBL/GenBank/DDBJ databases">
        <title>Novel Firmicutes and Novel Genomes.</title>
        <authorList>
            <person name="Poppleton D.I."/>
            <person name="Gribaldo S."/>
        </authorList>
    </citation>
    <scope>NUCLEOTIDE SEQUENCE [LARGE SCALE GENOMIC DNA]</scope>
    <source>
        <strain evidence="17 18">CTT3</strain>
    </source>
</reference>
<evidence type="ECO:0000256" key="8">
    <source>
        <dbReference type="ARBA" id="ARBA00023235"/>
    </source>
</evidence>
<evidence type="ECO:0000256" key="9">
    <source>
        <dbReference type="ARBA" id="ARBA00023306"/>
    </source>
</evidence>
<dbReference type="FunFam" id="3.10.50.40:FF:000001">
    <property type="entry name" value="Trigger factor"/>
    <property type="match status" value="1"/>
</dbReference>
<keyword evidence="18" id="KW-1185">Reference proteome</keyword>
<comment type="caution">
    <text evidence="17">The sequence shown here is derived from an EMBL/GenBank/DDBJ whole genome shotgun (WGS) entry which is preliminary data.</text>
</comment>
<dbReference type="HAMAP" id="MF_00303">
    <property type="entry name" value="Trigger_factor_Tig"/>
    <property type="match status" value="1"/>
</dbReference>
<dbReference type="AlphaFoldDB" id="A0A419SUS9"/>
<evidence type="ECO:0000259" key="16">
    <source>
        <dbReference type="PROSITE" id="PS50059"/>
    </source>
</evidence>